<feature type="compositionally biased region" description="Basic and acidic residues" evidence="1">
    <location>
        <begin position="136"/>
        <end position="153"/>
    </location>
</feature>
<proteinExistence type="predicted"/>
<dbReference type="HOGENOM" id="CLU_1739507_0_0_3"/>
<keyword evidence="2" id="KW-1133">Transmembrane helix</keyword>
<dbReference type="EMBL" id="CP000393">
    <property type="protein sequence ID" value="ABG51518.1"/>
    <property type="molecule type" value="Genomic_DNA"/>
</dbReference>
<keyword evidence="2" id="KW-0812">Transmembrane</keyword>
<dbReference type="eggNOG" id="ENOG50343HK">
    <property type="taxonomic scope" value="Bacteria"/>
</dbReference>
<dbReference type="STRING" id="203124.Tery_2294"/>
<dbReference type="AlphaFoldDB" id="Q112Q6"/>
<protein>
    <submittedName>
        <fullName evidence="3">Uncharacterized protein</fullName>
    </submittedName>
</protein>
<dbReference type="OrthoDB" id="582343at2"/>
<gene>
    <name evidence="3" type="ordered locus">Tery_2294</name>
</gene>
<evidence type="ECO:0000256" key="2">
    <source>
        <dbReference type="SAM" id="Phobius"/>
    </source>
</evidence>
<organism evidence="3">
    <name type="scientific">Trichodesmium erythraeum (strain IMS101)</name>
    <dbReference type="NCBI Taxonomy" id="203124"/>
    <lineage>
        <taxon>Bacteria</taxon>
        <taxon>Bacillati</taxon>
        <taxon>Cyanobacteriota</taxon>
        <taxon>Cyanophyceae</taxon>
        <taxon>Oscillatoriophycideae</taxon>
        <taxon>Oscillatoriales</taxon>
        <taxon>Microcoleaceae</taxon>
        <taxon>Trichodesmium</taxon>
    </lineage>
</organism>
<keyword evidence="2" id="KW-0472">Membrane</keyword>
<feature type="transmembrane region" description="Helical" evidence="2">
    <location>
        <begin position="6"/>
        <end position="25"/>
    </location>
</feature>
<dbReference type="RefSeq" id="WP_011611886.1">
    <property type="nucleotide sequence ID" value="NC_008312.1"/>
</dbReference>
<feature type="region of interest" description="Disordered" evidence="1">
    <location>
        <begin position="136"/>
        <end position="160"/>
    </location>
</feature>
<name>Q112Q6_TRIEI</name>
<reference evidence="3" key="1">
    <citation type="submission" date="2006-06" db="EMBL/GenBank/DDBJ databases">
        <title>Complete sequence of Trichodesmium erythraeum IMS101.</title>
        <authorList>
            <consortium name="US DOE Joint Genome Institute"/>
            <person name="Copeland A."/>
            <person name="Lucas S."/>
            <person name="Lapidus A."/>
            <person name="Barry K."/>
            <person name="Detter J.C."/>
            <person name="Glavina del Rio T."/>
            <person name="Hammon N."/>
            <person name="Israni S."/>
            <person name="Dalin E."/>
            <person name="Tice H."/>
            <person name="Pitluck S."/>
            <person name="Kiss H."/>
            <person name="Munk A.C."/>
            <person name="Brettin T."/>
            <person name="Bruce D."/>
            <person name="Han C."/>
            <person name="Tapia R."/>
            <person name="Gilna P."/>
            <person name="Schmutz J."/>
            <person name="Larimer F."/>
            <person name="Land M."/>
            <person name="Hauser L."/>
            <person name="Kyrpides N."/>
            <person name="Kim E."/>
            <person name="Richardson P."/>
        </authorList>
    </citation>
    <scope>NUCLEOTIDE SEQUENCE [LARGE SCALE GENOMIC DNA]</scope>
    <source>
        <strain evidence="3">IMS101</strain>
    </source>
</reference>
<accession>Q112Q6</accession>
<dbReference type="KEGG" id="ter:Tery_2294"/>
<evidence type="ECO:0000313" key="3">
    <source>
        <dbReference type="EMBL" id="ABG51518.1"/>
    </source>
</evidence>
<sequence>MPIPLFMWAIAGALGVSATFALIFWDQILGWAEDSLFPWIKNNIPSIESAVRKAFSALDNQAVDTRKIIRKAWKKLRKFLLKQVVTLERKSSNKWIRRVTSWVIKVLESGEKVPVKVETEEKVNWDELPEDVRKEFLSKGKSESEIDVTKNRDDEMDMSA</sequence>
<evidence type="ECO:0000256" key="1">
    <source>
        <dbReference type="SAM" id="MobiDB-lite"/>
    </source>
</evidence>